<evidence type="ECO:0000256" key="1">
    <source>
        <dbReference type="SAM" id="MobiDB-lite"/>
    </source>
</evidence>
<accession>A0A8H2XVY9</accession>
<protein>
    <submittedName>
        <fullName evidence="2">Uncharacterized protein</fullName>
    </submittedName>
</protein>
<dbReference type="Proteomes" id="UP000663888">
    <property type="component" value="Unassembled WGS sequence"/>
</dbReference>
<feature type="compositionally biased region" description="Acidic residues" evidence="1">
    <location>
        <begin position="409"/>
        <end position="422"/>
    </location>
</feature>
<dbReference type="EMBL" id="CAJMWX010000865">
    <property type="protein sequence ID" value="CAE6436641.1"/>
    <property type="molecule type" value="Genomic_DNA"/>
</dbReference>
<proteinExistence type="predicted"/>
<comment type="caution">
    <text evidence="2">The sequence shown here is derived from an EMBL/GenBank/DDBJ whole genome shotgun (WGS) entry which is preliminary data.</text>
</comment>
<feature type="compositionally biased region" description="Low complexity" evidence="1">
    <location>
        <begin position="423"/>
        <end position="432"/>
    </location>
</feature>
<feature type="non-terminal residue" evidence="2">
    <location>
        <position position="1"/>
    </location>
</feature>
<reference evidence="2" key="1">
    <citation type="submission" date="2021-01" db="EMBL/GenBank/DDBJ databases">
        <authorList>
            <person name="Kaushik A."/>
        </authorList>
    </citation>
    <scope>NUCLEOTIDE SEQUENCE</scope>
    <source>
        <strain evidence="2">AG4-R118</strain>
    </source>
</reference>
<sequence>PTATTTLRTALFYTRSNMWGPVQKVAKISELLILIARDLDIEGQCKLMLVSKQFFYSVGPLVWERVPRLDFLLKVITGTEVNLSHPQDSQRPYRKFTEIAITLPLNPNLARYNIYAPWVQELEIFAECSQDIYYAHRFLNLLCGPALPNLRRLTAHTGANNMCTKLLINFIDMFMSPSLTEVRTIFHKRDCATYTHPLCVPGFLKKVQTTCPQIQVLEFYPGTYRTWTIEHFTLSDQCLDTIRSFSSLCSLTSTTCLLNSKALSILGDLPHLESLGIRSLDLDYPIMDEPLFITENQFERLTDLRLYSIHHQDIKILWNQPPIARKIRSAVVQTDPSTAPDPFDGLADGNSWITSFLMPLPIRCPRLRHLILRMGDEDAPKFRTSQEVQNILYEPSLKNIKIELRNTCDADDSEDSEDEGSNGEDWSYNWNV</sequence>
<evidence type="ECO:0000313" key="2">
    <source>
        <dbReference type="EMBL" id="CAE6436641.1"/>
    </source>
</evidence>
<name>A0A8H2XVY9_9AGAM</name>
<organism evidence="2 3">
    <name type="scientific">Rhizoctonia solani</name>
    <dbReference type="NCBI Taxonomy" id="456999"/>
    <lineage>
        <taxon>Eukaryota</taxon>
        <taxon>Fungi</taxon>
        <taxon>Dikarya</taxon>
        <taxon>Basidiomycota</taxon>
        <taxon>Agaricomycotina</taxon>
        <taxon>Agaricomycetes</taxon>
        <taxon>Cantharellales</taxon>
        <taxon>Ceratobasidiaceae</taxon>
        <taxon>Rhizoctonia</taxon>
    </lineage>
</organism>
<feature type="region of interest" description="Disordered" evidence="1">
    <location>
        <begin position="408"/>
        <end position="432"/>
    </location>
</feature>
<gene>
    <name evidence="2" type="ORF">RDB_LOCUS43416</name>
</gene>
<evidence type="ECO:0000313" key="3">
    <source>
        <dbReference type="Proteomes" id="UP000663888"/>
    </source>
</evidence>
<dbReference type="AlphaFoldDB" id="A0A8H2XVY9"/>